<keyword evidence="3" id="KW-1185">Reference proteome</keyword>
<feature type="region of interest" description="Disordered" evidence="1">
    <location>
        <begin position="56"/>
        <end position="80"/>
    </location>
</feature>
<organism evidence="2 3">
    <name type="scientific">Mycena belliarum</name>
    <dbReference type="NCBI Taxonomy" id="1033014"/>
    <lineage>
        <taxon>Eukaryota</taxon>
        <taxon>Fungi</taxon>
        <taxon>Dikarya</taxon>
        <taxon>Basidiomycota</taxon>
        <taxon>Agaricomycotina</taxon>
        <taxon>Agaricomycetes</taxon>
        <taxon>Agaricomycetidae</taxon>
        <taxon>Agaricales</taxon>
        <taxon>Marasmiineae</taxon>
        <taxon>Mycenaceae</taxon>
        <taxon>Mycena</taxon>
    </lineage>
</organism>
<comment type="caution">
    <text evidence="2">The sequence shown here is derived from an EMBL/GenBank/DDBJ whole genome shotgun (WGS) entry which is preliminary data.</text>
</comment>
<protein>
    <submittedName>
        <fullName evidence="2">Uncharacterized protein</fullName>
    </submittedName>
</protein>
<sequence>MTVEGTLDTECATTLVERDGPRRLFTPSRSGCRRVSSRGTHNGPWMYRCNARARTLPSAGASARPPPLDASPPRKTHPIRALPARRILPHTPKPSRRRISSAIHPHELSAKSPHASCRVPKLAGSAGASNTLNPSPRRHNPRARGIPSAAPRVSKLEGTRATAIPRQLRGCLLAQVWHRTPSRRAAHARKRRLWASERLRDCIARDLECDARRARSHAPARSPEAARLIVRPFSRSGARCAAAPEAPSLRLDHRVDLVAVNALPEARRGSAALRIHGSIVCCPALFVSALERRAPATRSKNLQHRSSDSALHVLLSPSERAHLQHLYLALASALEALLAPALSLLSTVVHARPGAAVQKTPRAYYSVQDYGAAMERWEAEGAAGLREVPLPLSREAGVGHLAVWTKRGSRSCRLGSGFGRMRLAAQCVVFGKI</sequence>
<evidence type="ECO:0000256" key="1">
    <source>
        <dbReference type="SAM" id="MobiDB-lite"/>
    </source>
</evidence>
<dbReference type="EMBL" id="JARJCN010000113">
    <property type="protein sequence ID" value="KAJ7073481.1"/>
    <property type="molecule type" value="Genomic_DNA"/>
</dbReference>
<gene>
    <name evidence="2" type="ORF">B0H15DRAFT_957168</name>
</gene>
<reference evidence="2" key="1">
    <citation type="submission" date="2023-03" db="EMBL/GenBank/DDBJ databases">
        <title>Massive genome expansion in bonnet fungi (Mycena s.s.) driven by repeated elements and novel gene families across ecological guilds.</title>
        <authorList>
            <consortium name="Lawrence Berkeley National Laboratory"/>
            <person name="Harder C.B."/>
            <person name="Miyauchi S."/>
            <person name="Viragh M."/>
            <person name="Kuo A."/>
            <person name="Thoen E."/>
            <person name="Andreopoulos B."/>
            <person name="Lu D."/>
            <person name="Skrede I."/>
            <person name="Drula E."/>
            <person name="Henrissat B."/>
            <person name="Morin E."/>
            <person name="Kohler A."/>
            <person name="Barry K."/>
            <person name="LaButti K."/>
            <person name="Morin E."/>
            <person name="Salamov A."/>
            <person name="Lipzen A."/>
            <person name="Mereny Z."/>
            <person name="Hegedus B."/>
            <person name="Baldrian P."/>
            <person name="Stursova M."/>
            <person name="Weitz H."/>
            <person name="Taylor A."/>
            <person name="Grigoriev I.V."/>
            <person name="Nagy L.G."/>
            <person name="Martin F."/>
            <person name="Kauserud H."/>
        </authorList>
    </citation>
    <scope>NUCLEOTIDE SEQUENCE</scope>
    <source>
        <strain evidence="2">CBHHK173m</strain>
    </source>
</reference>
<dbReference type="Proteomes" id="UP001222325">
    <property type="component" value="Unassembled WGS sequence"/>
</dbReference>
<accession>A0AAD6XH00</accession>
<name>A0AAD6XH00_9AGAR</name>
<proteinExistence type="predicted"/>
<evidence type="ECO:0000313" key="2">
    <source>
        <dbReference type="EMBL" id="KAJ7073481.1"/>
    </source>
</evidence>
<dbReference type="AlphaFoldDB" id="A0AAD6XH00"/>
<feature type="region of interest" description="Disordered" evidence="1">
    <location>
        <begin position="105"/>
        <end position="158"/>
    </location>
</feature>
<evidence type="ECO:0000313" key="3">
    <source>
        <dbReference type="Proteomes" id="UP001222325"/>
    </source>
</evidence>